<dbReference type="Gene3D" id="1.20.120.1750">
    <property type="match status" value="1"/>
</dbReference>
<dbReference type="Pfam" id="PF19422">
    <property type="entry name" value="Ariadne"/>
    <property type="match status" value="1"/>
</dbReference>
<protein>
    <recommendedName>
        <fullName evidence="6">RBR-type E3 ubiquitin transferase</fullName>
        <ecNumber evidence="6">2.3.2.31</ecNumber>
    </recommendedName>
</protein>
<dbReference type="InterPro" id="IPR013083">
    <property type="entry name" value="Znf_RING/FYVE/PHD"/>
</dbReference>
<feature type="region of interest" description="Disordered" evidence="14">
    <location>
        <begin position="528"/>
        <end position="591"/>
    </location>
</feature>
<reference evidence="18" key="1">
    <citation type="journal article" date="2016" name="Nature">
        <title>The genome of the seagrass Zostera marina reveals angiosperm adaptation to the sea.</title>
        <authorList>
            <person name="Olsen J.L."/>
            <person name="Rouze P."/>
            <person name="Verhelst B."/>
            <person name="Lin Y.-C."/>
            <person name="Bayer T."/>
            <person name="Collen J."/>
            <person name="Dattolo E."/>
            <person name="De Paoli E."/>
            <person name="Dittami S."/>
            <person name="Maumus F."/>
            <person name="Michel G."/>
            <person name="Kersting A."/>
            <person name="Lauritano C."/>
            <person name="Lohaus R."/>
            <person name="Toepel M."/>
            <person name="Tonon T."/>
            <person name="Vanneste K."/>
            <person name="Amirebrahimi M."/>
            <person name="Brakel J."/>
            <person name="Bostroem C."/>
            <person name="Chovatia M."/>
            <person name="Grimwood J."/>
            <person name="Jenkins J.W."/>
            <person name="Jueterbock A."/>
            <person name="Mraz A."/>
            <person name="Stam W.T."/>
            <person name="Tice H."/>
            <person name="Bornberg-Bauer E."/>
            <person name="Green P.J."/>
            <person name="Pearson G.A."/>
            <person name="Procaccini G."/>
            <person name="Duarte C.M."/>
            <person name="Schmutz J."/>
            <person name="Reusch T.B.H."/>
            <person name="Van de Peer Y."/>
        </authorList>
    </citation>
    <scope>NUCLEOTIDE SEQUENCE [LARGE SCALE GENOMIC DNA]</scope>
    <source>
        <strain evidence="18">cv. Finnish</strain>
    </source>
</reference>
<evidence type="ECO:0000256" key="2">
    <source>
        <dbReference type="ARBA" id="ARBA00001947"/>
    </source>
</evidence>
<dbReference type="CDD" id="cd20346">
    <property type="entry name" value="BRcat_RBR_ANKIB1"/>
    <property type="match status" value="1"/>
</dbReference>
<dbReference type="Proteomes" id="UP000036987">
    <property type="component" value="Unassembled WGS sequence"/>
</dbReference>
<evidence type="ECO:0000256" key="12">
    <source>
        <dbReference type="ARBA" id="ARBA00022833"/>
    </source>
</evidence>
<evidence type="ECO:0000259" key="16">
    <source>
        <dbReference type="PROSITE" id="PS51873"/>
    </source>
</evidence>
<dbReference type="PROSITE" id="PS50089">
    <property type="entry name" value="ZF_RING_2"/>
    <property type="match status" value="1"/>
</dbReference>
<keyword evidence="8" id="KW-0479">Metal-binding</keyword>
<dbReference type="FunFam" id="1.20.120.1750:FF:000013">
    <property type="entry name" value="RBR-type E3 ubiquitin transferase"/>
    <property type="match status" value="1"/>
</dbReference>
<evidence type="ECO:0000256" key="4">
    <source>
        <dbReference type="ARBA" id="ARBA00004906"/>
    </source>
</evidence>
<dbReference type="GO" id="GO:0006511">
    <property type="term" value="P:ubiquitin-dependent protein catabolic process"/>
    <property type="evidence" value="ECO:0000318"/>
    <property type="project" value="GO_Central"/>
</dbReference>
<dbReference type="GO" id="GO:0016567">
    <property type="term" value="P:protein ubiquitination"/>
    <property type="evidence" value="ECO:0007669"/>
    <property type="project" value="InterPro"/>
</dbReference>
<dbReference type="PANTHER" id="PTHR11685">
    <property type="entry name" value="RBR FAMILY RING FINGER AND IBR DOMAIN-CONTAINING"/>
    <property type="match status" value="1"/>
</dbReference>
<dbReference type="InterPro" id="IPR044066">
    <property type="entry name" value="TRIAD_supradom"/>
</dbReference>
<dbReference type="Pfam" id="PF22605">
    <property type="entry name" value="IBR_2"/>
    <property type="match status" value="1"/>
</dbReference>
<accession>A0A0K9PT50</accession>
<dbReference type="STRING" id="29655.A0A0K9PT50"/>
<comment type="pathway">
    <text evidence="4">Protein modification; protein ubiquitination.</text>
</comment>
<evidence type="ECO:0000256" key="13">
    <source>
        <dbReference type="PROSITE-ProRule" id="PRU00175"/>
    </source>
</evidence>
<evidence type="ECO:0000256" key="5">
    <source>
        <dbReference type="ARBA" id="ARBA00005884"/>
    </source>
</evidence>
<dbReference type="InterPro" id="IPR045840">
    <property type="entry name" value="Ariadne"/>
</dbReference>
<dbReference type="GO" id="GO:0061630">
    <property type="term" value="F:ubiquitin protein ligase activity"/>
    <property type="evidence" value="ECO:0000318"/>
    <property type="project" value="GO_Central"/>
</dbReference>
<dbReference type="SUPFAM" id="SSF57850">
    <property type="entry name" value="RING/U-box"/>
    <property type="match status" value="3"/>
</dbReference>
<comment type="function">
    <text evidence="3">Might act as an E3 ubiquitin-protein ligase, or as part of E3 complex, which accepts ubiquitin from specific E2 ubiquitin-conjugating enzymes and then transfers it to substrates.</text>
</comment>
<evidence type="ECO:0000256" key="7">
    <source>
        <dbReference type="ARBA" id="ARBA00022679"/>
    </source>
</evidence>
<feature type="compositionally biased region" description="Basic and acidic residues" evidence="14">
    <location>
        <begin position="536"/>
        <end position="568"/>
    </location>
</feature>
<dbReference type="OMA" id="HRFCMIC"/>
<proteinExistence type="inferred from homology"/>
<evidence type="ECO:0000256" key="14">
    <source>
        <dbReference type="SAM" id="MobiDB-lite"/>
    </source>
</evidence>
<keyword evidence="7" id="KW-0808">Transferase</keyword>
<dbReference type="InterPro" id="IPR001841">
    <property type="entry name" value="Znf_RING"/>
</dbReference>
<dbReference type="GO" id="GO:0031624">
    <property type="term" value="F:ubiquitin conjugating enzyme binding"/>
    <property type="evidence" value="ECO:0000318"/>
    <property type="project" value="GO_Central"/>
</dbReference>
<dbReference type="GO" id="GO:0000151">
    <property type="term" value="C:ubiquitin ligase complex"/>
    <property type="evidence" value="ECO:0000318"/>
    <property type="project" value="GO_Central"/>
</dbReference>
<dbReference type="GO" id="GO:0008270">
    <property type="term" value="F:zinc ion binding"/>
    <property type="evidence" value="ECO:0007669"/>
    <property type="project" value="UniProtKB-KW"/>
</dbReference>
<dbReference type="CDD" id="cd16773">
    <property type="entry name" value="RING-HC_RBR_TRIAD1"/>
    <property type="match status" value="1"/>
</dbReference>
<evidence type="ECO:0000256" key="8">
    <source>
        <dbReference type="ARBA" id="ARBA00022723"/>
    </source>
</evidence>
<dbReference type="EC" id="2.3.2.31" evidence="6"/>
<keyword evidence="10 13" id="KW-0863">Zinc-finger</keyword>
<evidence type="ECO:0000259" key="15">
    <source>
        <dbReference type="PROSITE" id="PS50089"/>
    </source>
</evidence>
<comment type="similarity">
    <text evidence="5">Belongs to the RBR family. Ariadne subfamily.</text>
</comment>
<dbReference type="FunFam" id="3.30.40.10:FF:000019">
    <property type="entry name" value="RBR-type E3 ubiquitin transferase"/>
    <property type="match status" value="1"/>
</dbReference>
<evidence type="ECO:0000313" key="17">
    <source>
        <dbReference type="EMBL" id="KMZ72136.1"/>
    </source>
</evidence>
<dbReference type="InterPro" id="IPR002867">
    <property type="entry name" value="IBR_dom"/>
</dbReference>
<evidence type="ECO:0000256" key="3">
    <source>
        <dbReference type="ARBA" id="ARBA00003976"/>
    </source>
</evidence>
<evidence type="ECO:0000256" key="6">
    <source>
        <dbReference type="ARBA" id="ARBA00012251"/>
    </source>
</evidence>
<name>A0A0K9PT50_ZOSMR</name>
<dbReference type="AlphaFoldDB" id="A0A0K9PT50"/>
<dbReference type="InterPro" id="IPR031127">
    <property type="entry name" value="E3_UB_ligase_RBR"/>
</dbReference>
<dbReference type="InterPro" id="IPR054694">
    <property type="entry name" value="Parkin-like_IBR"/>
</dbReference>
<dbReference type="Gene3D" id="3.30.40.10">
    <property type="entry name" value="Zinc/RING finger domain, C3HC4 (zinc finger)"/>
    <property type="match status" value="1"/>
</dbReference>
<organism evidence="17 18">
    <name type="scientific">Zostera marina</name>
    <name type="common">Eelgrass</name>
    <dbReference type="NCBI Taxonomy" id="29655"/>
    <lineage>
        <taxon>Eukaryota</taxon>
        <taxon>Viridiplantae</taxon>
        <taxon>Streptophyta</taxon>
        <taxon>Embryophyta</taxon>
        <taxon>Tracheophyta</taxon>
        <taxon>Spermatophyta</taxon>
        <taxon>Magnoliopsida</taxon>
        <taxon>Liliopsida</taxon>
        <taxon>Zosteraceae</taxon>
        <taxon>Zostera</taxon>
    </lineage>
</organism>
<feature type="domain" description="RING-type" evidence="16">
    <location>
        <begin position="115"/>
        <end position="330"/>
    </location>
</feature>
<dbReference type="PROSITE" id="PS51873">
    <property type="entry name" value="TRIAD"/>
    <property type="match status" value="1"/>
</dbReference>
<dbReference type="GO" id="GO:0005737">
    <property type="term" value="C:cytoplasm"/>
    <property type="evidence" value="ECO:0000318"/>
    <property type="project" value="GO_Central"/>
</dbReference>
<dbReference type="SMART" id="SM00647">
    <property type="entry name" value="IBR"/>
    <property type="match status" value="2"/>
</dbReference>
<comment type="cofactor">
    <cofactor evidence="2">
        <name>Zn(2+)</name>
        <dbReference type="ChEBI" id="CHEBI:29105"/>
    </cofactor>
</comment>
<dbReference type="EMBL" id="LFYR01000643">
    <property type="protein sequence ID" value="KMZ72136.1"/>
    <property type="molecule type" value="Genomic_DNA"/>
</dbReference>
<feature type="domain" description="RING-type" evidence="15">
    <location>
        <begin position="119"/>
        <end position="163"/>
    </location>
</feature>
<keyword evidence="12" id="KW-0862">Zinc</keyword>
<comment type="caution">
    <text evidence="17">The sequence shown here is derived from an EMBL/GenBank/DDBJ whole genome shotgun (WGS) entry which is preliminary data.</text>
</comment>
<gene>
    <name evidence="17" type="ORF">ZOSMA_16G01030</name>
</gene>
<evidence type="ECO:0000256" key="11">
    <source>
        <dbReference type="ARBA" id="ARBA00022786"/>
    </source>
</evidence>
<evidence type="ECO:0000313" key="18">
    <source>
        <dbReference type="Proteomes" id="UP000036987"/>
    </source>
</evidence>
<comment type="catalytic activity">
    <reaction evidence="1">
        <text>[E2 ubiquitin-conjugating enzyme]-S-ubiquitinyl-L-cysteine + [acceptor protein]-L-lysine = [E2 ubiquitin-conjugating enzyme]-L-cysteine + [acceptor protein]-N(6)-ubiquitinyl-L-lysine.</text>
        <dbReference type="EC" id="2.3.2.31"/>
    </reaction>
</comment>
<dbReference type="Pfam" id="PF01485">
    <property type="entry name" value="IBR"/>
    <property type="match status" value="1"/>
</dbReference>
<keyword evidence="11" id="KW-0833">Ubl conjugation pathway</keyword>
<dbReference type="OrthoDB" id="10009520at2759"/>
<dbReference type="CDD" id="cd22586">
    <property type="entry name" value="Rcat_RBR_ARI1-like"/>
    <property type="match status" value="1"/>
</dbReference>
<sequence>MFEDENEDADLYCYDFDQEFEYDEYLEGPRTVLASSTQVITKESLLAAQKADLQSVMQFLPISEHNARVLLIEYRWNVEKVLDVLVDKGKDYLFAEAGISTSKREDSASSSSSSSSLTCCVCFDDVSSNNASMMDCCHTYCNTCWTTYFIVKIKDGQSKRIKCMDPKCNTVCDETIVRNLVGATNPQIADCFERSLLESYIEDNNKVKWCPSVPHCGNAIRVDHDDIYHEVECACGLQFCFNCLLVTHSPCPCTMWKLWMKKCQDESETVNWITVNTKPCPKCHKHVEKDGGCNLVSCICGQNFCWLCGVATGRDHTWTSIVGHTCGRYEENKVRGSIRAKNELHRYIHYHNRYKLHLDSLNLETKVKVKTQEKIASLESKQSKMIDFSWALNGLNRLFKSRRILAHSYPLAFFIFGNQLCHGKITREQRDTKKILFEDYQQQLEYNVERLSKALEENFDTFEELDVMQTRLDIINLSVHVDNLCFKMYDYVENDLLDSLFPTGDRIAPYISKGIERALELPAGISKQSVDLESSTDDKTGRHASLKHDLPRRIEDGECSSKKRKEEASTGDGFLDLNVPPPPSPHSLYKG</sequence>
<evidence type="ECO:0000256" key="1">
    <source>
        <dbReference type="ARBA" id="ARBA00001798"/>
    </source>
</evidence>
<evidence type="ECO:0000256" key="10">
    <source>
        <dbReference type="ARBA" id="ARBA00022771"/>
    </source>
</evidence>
<keyword evidence="18" id="KW-1185">Reference proteome</keyword>
<evidence type="ECO:0000256" key="9">
    <source>
        <dbReference type="ARBA" id="ARBA00022737"/>
    </source>
</evidence>
<keyword evidence="9" id="KW-0677">Repeat</keyword>